<feature type="region of interest" description="Disordered" evidence="2">
    <location>
        <begin position="1"/>
        <end position="271"/>
    </location>
</feature>
<feature type="compositionally biased region" description="Basic and acidic residues" evidence="2">
    <location>
        <begin position="10"/>
        <end position="20"/>
    </location>
</feature>
<dbReference type="PANTHER" id="PTHR15093">
    <property type="entry name" value="PROSTATE APOPTOSIS RESPONSE PROTEIN PAR-4"/>
    <property type="match status" value="1"/>
</dbReference>
<proteinExistence type="predicted"/>
<feature type="compositionally biased region" description="Low complexity" evidence="2">
    <location>
        <begin position="254"/>
        <end position="271"/>
    </location>
</feature>
<feature type="coiled-coil region" evidence="1">
    <location>
        <begin position="344"/>
        <end position="420"/>
    </location>
</feature>
<name>A0ABD3XC44_SINWO</name>
<evidence type="ECO:0000313" key="4">
    <source>
        <dbReference type="Proteomes" id="UP001634394"/>
    </source>
</evidence>
<keyword evidence="4" id="KW-1185">Reference proteome</keyword>
<protein>
    <recommendedName>
        <fullName evidence="5">PRKC apoptosis WT1 regulator protein</fullName>
    </recommendedName>
</protein>
<feature type="compositionally biased region" description="Basic residues" evidence="2">
    <location>
        <begin position="86"/>
        <end position="112"/>
    </location>
</feature>
<organism evidence="3 4">
    <name type="scientific">Sinanodonta woodiana</name>
    <name type="common">Chinese pond mussel</name>
    <name type="synonym">Anodonta woodiana</name>
    <dbReference type="NCBI Taxonomy" id="1069815"/>
    <lineage>
        <taxon>Eukaryota</taxon>
        <taxon>Metazoa</taxon>
        <taxon>Spiralia</taxon>
        <taxon>Lophotrochozoa</taxon>
        <taxon>Mollusca</taxon>
        <taxon>Bivalvia</taxon>
        <taxon>Autobranchia</taxon>
        <taxon>Heteroconchia</taxon>
        <taxon>Palaeoheterodonta</taxon>
        <taxon>Unionida</taxon>
        <taxon>Unionoidea</taxon>
        <taxon>Unionidae</taxon>
        <taxon>Unioninae</taxon>
        <taxon>Sinanodonta</taxon>
    </lineage>
</organism>
<comment type="caution">
    <text evidence="3">The sequence shown here is derived from an EMBL/GenBank/DDBJ whole genome shotgun (WGS) entry which is preliminary data.</text>
</comment>
<keyword evidence="1" id="KW-0175">Coiled coil</keyword>
<evidence type="ECO:0000256" key="2">
    <source>
        <dbReference type="SAM" id="MobiDB-lite"/>
    </source>
</evidence>
<sequence length="421" mass="47096">MASSSVSQESLDHEDFEPNRRVVRPRRTRVPIYRSGDRDSWGDAGGERDGSKEQNGDFGIEEGQAGQGAIPEHDSPTRVSAASRAKDKRRPNHLHKGKPPKDKRKLREKRRSTGVVHLASTESTGDSLDDDEEEDKILSEARRNMAYNEVIDADNPQTPSEVPRGFGVNRNKSPSDLEADLEDNQDYDSAVSQSDTNLTLIDSSEHTTTAAREQPPLRSTYYNKGSTPSRYTVGSSEQVRQTKLSANTSDQDSKTPLSSTSSSSSSLSSSVLTRYPYVNRDSKPSEPLSPKSKAEIIRPVASILARYQERAQQETELQSYNRLRNREPGVRGSLGPITTSPLLNKEKDDEKAKLEKLLEKEREENKQLKKALDDKERRIAELEREMAILNKDLDDIDIENDQLRAENQALIHAVSQLSTNV</sequence>
<evidence type="ECO:0000313" key="3">
    <source>
        <dbReference type="EMBL" id="KAL3882578.1"/>
    </source>
</evidence>
<dbReference type="AlphaFoldDB" id="A0ABD3XC44"/>
<evidence type="ECO:0000256" key="1">
    <source>
        <dbReference type="SAM" id="Coils"/>
    </source>
</evidence>
<dbReference type="InterPro" id="IPR026117">
    <property type="entry name" value="Par-4"/>
</dbReference>
<feature type="compositionally biased region" description="Acidic residues" evidence="2">
    <location>
        <begin position="177"/>
        <end position="186"/>
    </location>
</feature>
<reference evidence="3 4" key="1">
    <citation type="submission" date="2024-11" db="EMBL/GenBank/DDBJ databases">
        <title>Chromosome-level genome assembly of the freshwater bivalve Anodonta woodiana.</title>
        <authorList>
            <person name="Chen X."/>
        </authorList>
    </citation>
    <scope>NUCLEOTIDE SEQUENCE [LARGE SCALE GENOMIC DNA]</scope>
    <source>
        <strain evidence="3">MN2024</strain>
        <tissue evidence="3">Gills</tissue>
    </source>
</reference>
<dbReference type="PANTHER" id="PTHR15093:SF1">
    <property type="entry name" value="PRKC APOPTOSIS WT1 REGULATOR PROTEIN"/>
    <property type="match status" value="1"/>
</dbReference>
<accession>A0ABD3XC44</accession>
<dbReference type="EMBL" id="JBJQND010000003">
    <property type="protein sequence ID" value="KAL3882578.1"/>
    <property type="molecule type" value="Genomic_DNA"/>
</dbReference>
<dbReference type="Proteomes" id="UP001634394">
    <property type="component" value="Unassembled WGS sequence"/>
</dbReference>
<gene>
    <name evidence="3" type="ORF">ACJMK2_028908</name>
</gene>
<feature type="compositionally biased region" description="Basic and acidic residues" evidence="2">
    <location>
        <begin position="35"/>
        <end position="55"/>
    </location>
</feature>
<feature type="compositionally biased region" description="Polar residues" evidence="2">
    <location>
        <begin position="220"/>
        <end position="250"/>
    </location>
</feature>
<feature type="compositionally biased region" description="Polar residues" evidence="2">
    <location>
        <begin position="190"/>
        <end position="211"/>
    </location>
</feature>
<evidence type="ECO:0008006" key="5">
    <source>
        <dbReference type="Google" id="ProtNLM"/>
    </source>
</evidence>